<protein>
    <recommendedName>
        <fullName evidence="3">Restriction endonuclease</fullName>
    </recommendedName>
</protein>
<gene>
    <name evidence="1" type="ORF">H6H03_16340</name>
</gene>
<evidence type="ECO:0000313" key="2">
    <source>
        <dbReference type="Proteomes" id="UP000637383"/>
    </source>
</evidence>
<sequence>MAYSDFTLAKVRETFQLIIDEKRNLFKDVSPIQPSTILRTLLEEYTQLATAINTEKARSELLIMPVLTEVRRQLNYQISLFSGTDFYVDASQGLNGFCDFILCGSEEQFYIKAPVLTIVEAKNENLKNGLGQCIATMLAAQLFNKNTQQEITRIYGAVTSGTNWRFLMLEGVTAYIDIVEYYINDVDKILGILLQPFQSALLRASS</sequence>
<keyword evidence="2" id="KW-1185">Reference proteome</keyword>
<accession>A0ABR8K9B6</accession>
<evidence type="ECO:0000313" key="1">
    <source>
        <dbReference type="EMBL" id="MBD2735446.1"/>
    </source>
</evidence>
<comment type="caution">
    <text evidence="1">The sequence shown here is derived from an EMBL/GenBank/DDBJ whole genome shotgun (WGS) entry which is preliminary data.</text>
</comment>
<evidence type="ECO:0008006" key="3">
    <source>
        <dbReference type="Google" id="ProtNLM"/>
    </source>
</evidence>
<reference evidence="1 2" key="1">
    <citation type="journal article" date="2020" name="ISME J.">
        <title>Comparative genomics reveals insights into cyanobacterial evolution and habitat adaptation.</title>
        <authorList>
            <person name="Chen M.Y."/>
            <person name="Teng W.K."/>
            <person name="Zhao L."/>
            <person name="Hu C.X."/>
            <person name="Zhou Y.K."/>
            <person name="Han B.P."/>
            <person name="Song L.R."/>
            <person name="Shu W.S."/>
        </authorList>
    </citation>
    <scope>NUCLEOTIDE SEQUENCE [LARGE SCALE GENOMIC DNA]</scope>
    <source>
        <strain evidence="1 2">FACHB-159</strain>
    </source>
</reference>
<dbReference type="RefSeq" id="WP_190956098.1">
    <property type="nucleotide sequence ID" value="NZ_JACJTU010000014.1"/>
</dbReference>
<dbReference type="EMBL" id="JACJTU010000014">
    <property type="protein sequence ID" value="MBD2735446.1"/>
    <property type="molecule type" value="Genomic_DNA"/>
</dbReference>
<organism evidence="1 2">
    <name type="scientific">Nostoc paludosum FACHB-159</name>
    <dbReference type="NCBI Taxonomy" id="2692908"/>
    <lineage>
        <taxon>Bacteria</taxon>
        <taxon>Bacillati</taxon>
        <taxon>Cyanobacteriota</taxon>
        <taxon>Cyanophyceae</taxon>
        <taxon>Nostocales</taxon>
        <taxon>Nostocaceae</taxon>
        <taxon>Nostoc</taxon>
    </lineage>
</organism>
<dbReference type="Proteomes" id="UP000637383">
    <property type="component" value="Unassembled WGS sequence"/>
</dbReference>
<name>A0ABR8K9B6_9NOSO</name>
<proteinExistence type="predicted"/>